<dbReference type="GO" id="GO:0005634">
    <property type="term" value="C:nucleus"/>
    <property type="evidence" value="ECO:0007669"/>
    <property type="project" value="TreeGrafter"/>
</dbReference>
<gene>
    <name evidence="2" type="ORF">GSBLH_T00004766001</name>
</gene>
<accession>D8MAP3</accession>
<keyword evidence="3" id="KW-1185">Reference proteome</keyword>
<evidence type="ECO:0000313" key="2">
    <source>
        <dbReference type="EMBL" id="CBK25132.2"/>
    </source>
</evidence>
<dbReference type="InterPro" id="IPR009378">
    <property type="entry name" value="H2_N"/>
</dbReference>
<dbReference type="RefSeq" id="XP_012899180.1">
    <property type="nucleotide sequence ID" value="XM_013043726.1"/>
</dbReference>
<dbReference type="EMBL" id="FN668690">
    <property type="protein sequence ID" value="CBK25132.2"/>
    <property type="molecule type" value="Genomic_DNA"/>
</dbReference>
<dbReference type="AlphaFoldDB" id="D8MAP3"/>
<feature type="domain" description="Condensin II complex subunit H2 N-terminal" evidence="1">
    <location>
        <begin position="8"/>
        <end position="101"/>
    </location>
</feature>
<dbReference type="GeneID" id="24921771"/>
<reference evidence="2" key="1">
    <citation type="submission" date="2010-02" db="EMBL/GenBank/DDBJ databases">
        <title>Sequencing and annotation of the Blastocystis hominis genome.</title>
        <authorList>
            <person name="Wincker P."/>
        </authorList>
    </citation>
    <scope>NUCLEOTIDE SEQUENCE</scope>
    <source>
        <strain evidence="2">Singapore isolate B</strain>
    </source>
</reference>
<dbReference type="InterPro" id="IPR031739">
    <property type="entry name" value="Ncaph2"/>
</dbReference>
<protein>
    <recommendedName>
        <fullName evidence="1">Condensin II complex subunit H2 N-terminal domain-containing protein</fullName>
    </recommendedName>
</protein>
<dbReference type="GO" id="GO:0051306">
    <property type="term" value="P:mitotic sister chromatid separation"/>
    <property type="evidence" value="ECO:0007669"/>
    <property type="project" value="TreeGrafter"/>
</dbReference>
<organism evidence="2">
    <name type="scientific">Blastocystis hominis</name>
    <dbReference type="NCBI Taxonomy" id="12968"/>
    <lineage>
        <taxon>Eukaryota</taxon>
        <taxon>Sar</taxon>
        <taxon>Stramenopiles</taxon>
        <taxon>Bigyra</taxon>
        <taxon>Opalozoa</taxon>
        <taxon>Opalinata</taxon>
        <taxon>Blastocystidae</taxon>
        <taxon>Blastocystis</taxon>
    </lineage>
</organism>
<dbReference type="Pfam" id="PF06278">
    <property type="entry name" value="CNDH2_N"/>
    <property type="match status" value="1"/>
</dbReference>
<sequence length="195" mass="22148">MEGKESESKFSMLLKPIRDLADNWNIDIAAELEEYLEDLESVVISFDGGKSNLNFAEAALMIQGSAVVYSKKVEFLYNLVFETLDLLSKQKKQKREGSKDKGSFCFFSVTLGLGHLVIDDPVVVLDDSIFGERESIDLKSNEKENQRRSALSVNLLFFYPIQNDHNRYSFLRLYESNMGLISSSLTTDSKDKSFL</sequence>
<dbReference type="GO" id="GO:0010032">
    <property type="term" value="P:meiotic chromosome condensation"/>
    <property type="evidence" value="ECO:0007669"/>
    <property type="project" value="TreeGrafter"/>
</dbReference>
<dbReference type="OrthoDB" id="10038475at2759"/>
<dbReference type="PANTHER" id="PTHR14324">
    <property type="entry name" value="CONDENSIN-2 COMPLEX SUBUNIT H2"/>
    <property type="match status" value="1"/>
</dbReference>
<dbReference type="GO" id="GO:0003682">
    <property type="term" value="F:chromatin binding"/>
    <property type="evidence" value="ECO:0007669"/>
    <property type="project" value="TreeGrafter"/>
</dbReference>
<name>D8MAP3_BLAHO</name>
<dbReference type="InParanoid" id="D8MAP3"/>
<proteinExistence type="predicted"/>
<dbReference type="PANTHER" id="PTHR14324:SF3">
    <property type="entry name" value="CONDENSIN-2 COMPLEX SUBUNIT H2"/>
    <property type="match status" value="1"/>
</dbReference>
<dbReference type="Proteomes" id="UP000008312">
    <property type="component" value="Unassembled WGS sequence"/>
</dbReference>
<evidence type="ECO:0000259" key="1">
    <source>
        <dbReference type="Pfam" id="PF06278"/>
    </source>
</evidence>
<evidence type="ECO:0000313" key="3">
    <source>
        <dbReference type="Proteomes" id="UP000008312"/>
    </source>
</evidence>
<dbReference type="GO" id="GO:0000796">
    <property type="term" value="C:condensin complex"/>
    <property type="evidence" value="ECO:0007669"/>
    <property type="project" value="TreeGrafter"/>
</dbReference>